<evidence type="ECO:0000313" key="2">
    <source>
        <dbReference type="Proteomes" id="UP000233556"/>
    </source>
</evidence>
<dbReference type="Proteomes" id="UP000233556">
    <property type="component" value="Unassembled WGS sequence"/>
</dbReference>
<name>A0A2I0U1N7_LIMLA</name>
<keyword evidence="1" id="KW-0808">Transferase</keyword>
<dbReference type="GO" id="GO:0003964">
    <property type="term" value="F:RNA-directed DNA polymerase activity"/>
    <property type="evidence" value="ECO:0007669"/>
    <property type="project" value="UniProtKB-KW"/>
</dbReference>
<organism evidence="1 2">
    <name type="scientific">Limosa lapponica baueri</name>
    <dbReference type="NCBI Taxonomy" id="1758121"/>
    <lineage>
        <taxon>Eukaryota</taxon>
        <taxon>Metazoa</taxon>
        <taxon>Chordata</taxon>
        <taxon>Craniata</taxon>
        <taxon>Vertebrata</taxon>
        <taxon>Euteleostomi</taxon>
        <taxon>Archelosauria</taxon>
        <taxon>Archosauria</taxon>
        <taxon>Dinosauria</taxon>
        <taxon>Saurischia</taxon>
        <taxon>Theropoda</taxon>
        <taxon>Coelurosauria</taxon>
        <taxon>Aves</taxon>
        <taxon>Neognathae</taxon>
        <taxon>Neoaves</taxon>
        <taxon>Charadriiformes</taxon>
        <taxon>Scolopacidae</taxon>
        <taxon>Limosa</taxon>
    </lineage>
</organism>
<reference evidence="2" key="1">
    <citation type="submission" date="2017-11" db="EMBL/GenBank/DDBJ databases">
        <authorList>
            <person name="Lima N.C."/>
            <person name="Parody-Merino A.M."/>
            <person name="Battley P.F."/>
            <person name="Fidler A.E."/>
            <person name="Prosdocimi F."/>
        </authorList>
    </citation>
    <scope>NUCLEOTIDE SEQUENCE [LARGE SCALE GENOMIC DNA]</scope>
</reference>
<accession>A0A2I0U1N7</accession>
<keyword evidence="2" id="KW-1185">Reference proteome</keyword>
<evidence type="ECO:0000313" key="1">
    <source>
        <dbReference type="EMBL" id="PKU39987.1"/>
    </source>
</evidence>
<dbReference type="OrthoDB" id="9036313at2759"/>
<keyword evidence="1" id="KW-0695">RNA-directed DNA polymerase</keyword>
<reference evidence="2" key="2">
    <citation type="submission" date="2017-12" db="EMBL/GenBank/DDBJ databases">
        <title>Genome sequence of the Bar-tailed Godwit (Limosa lapponica baueri).</title>
        <authorList>
            <person name="Lima N.C.B."/>
            <person name="Parody-Merino A.M."/>
            <person name="Battley P.F."/>
            <person name="Fidler A.E."/>
            <person name="Prosdocimi F."/>
        </authorList>
    </citation>
    <scope>NUCLEOTIDE SEQUENCE [LARGE SCALE GENOMIC DNA]</scope>
</reference>
<dbReference type="PANTHER" id="PTHR33332">
    <property type="entry name" value="REVERSE TRANSCRIPTASE DOMAIN-CONTAINING PROTEIN"/>
    <property type="match status" value="1"/>
</dbReference>
<protein>
    <submittedName>
        <fullName evidence="1">Rna-directed dna polymerase from mobile element jockey-like</fullName>
    </submittedName>
</protein>
<keyword evidence="1" id="KW-0548">Nucleotidyltransferase</keyword>
<dbReference type="AlphaFoldDB" id="A0A2I0U1N7"/>
<proteinExistence type="predicted"/>
<gene>
    <name evidence="1" type="ORF">llap_9708</name>
</gene>
<sequence>MDCSVDKELSGWLHSKNCNQQLNVQVAASDKWSSPGVSIGIGLFSIFVGDMDSWIKCTLSKFADDTNAVDMQEERDATQRDLDRLERWLCAKLIKFNKDKYRVLHHCRGKPQYQ</sequence>
<dbReference type="EMBL" id="KZ506368">
    <property type="protein sequence ID" value="PKU39987.1"/>
    <property type="molecule type" value="Genomic_DNA"/>
</dbReference>